<dbReference type="NCBIfam" id="NF005539">
    <property type="entry name" value="PRK07201.1"/>
    <property type="match status" value="1"/>
</dbReference>
<dbReference type="EMBL" id="MVBM01000008">
    <property type="protein sequence ID" value="OOK67719.1"/>
    <property type="molecule type" value="Genomic_DNA"/>
</dbReference>
<dbReference type="Proteomes" id="UP000189229">
    <property type="component" value="Unassembled WGS sequence"/>
</dbReference>
<dbReference type="CDD" id="cd05263">
    <property type="entry name" value="MupV_like_SDR_e"/>
    <property type="match status" value="1"/>
</dbReference>
<protein>
    <submittedName>
        <fullName evidence="5">Short chain dehydrogenase family protein</fullName>
    </submittedName>
</protein>
<evidence type="ECO:0000313" key="5">
    <source>
        <dbReference type="EMBL" id="OOK67719.1"/>
    </source>
</evidence>
<dbReference type="CDD" id="cd05233">
    <property type="entry name" value="SDR_c"/>
    <property type="match status" value="1"/>
</dbReference>
<dbReference type="Pfam" id="PF07993">
    <property type="entry name" value="NAD_binding_4"/>
    <property type="match status" value="1"/>
</dbReference>
<dbReference type="PRINTS" id="PR00081">
    <property type="entry name" value="GDHRDH"/>
</dbReference>
<organism evidence="5 6">
    <name type="scientific">Mycobacterium kansasii</name>
    <dbReference type="NCBI Taxonomy" id="1768"/>
    <lineage>
        <taxon>Bacteria</taxon>
        <taxon>Bacillati</taxon>
        <taxon>Actinomycetota</taxon>
        <taxon>Actinomycetes</taxon>
        <taxon>Mycobacteriales</taxon>
        <taxon>Mycobacteriaceae</taxon>
        <taxon>Mycobacterium</taxon>
    </lineage>
</organism>
<feature type="region of interest" description="Disordered" evidence="3">
    <location>
        <begin position="626"/>
        <end position="702"/>
    </location>
</feature>
<dbReference type="AlphaFoldDB" id="A0A1V3WL62"/>
<dbReference type="InterPro" id="IPR013120">
    <property type="entry name" value="FAR_NAD-bd"/>
</dbReference>
<evidence type="ECO:0000313" key="6">
    <source>
        <dbReference type="Proteomes" id="UP000189229"/>
    </source>
</evidence>
<dbReference type="SMART" id="SM00822">
    <property type="entry name" value="PKS_KR"/>
    <property type="match status" value="1"/>
</dbReference>
<evidence type="ECO:0000256" key="2">
    <source>
        <dbReference type="ARBA" id="ARBA00023002"/>
    </source>
</evidence>
<proteinExistence type="inferred from homology"/>
<dbReference type="Gene3D" id="3.40.50.720">
    <property type="entry name" value="NAD(P)-binding Rossmann-like Domain"/>
    <property type="match status" value="2"/>
</dbReference>
<dbReference type="InterPro" id="IPR036291">
    <property type="entry name" value="NAD(P)-bd_dom_sf"/>
</dbReference>
<evidence type="ECO:0000259" key="4">
    <source>
        <dbReference type="SMART" id="SM00822"/>
    </source>
</evidence>
<dbReference type="PANTHER" id="PTHR44196:SF1">
    <property type="entry name" value="DEHYDROGENASE_REDUCTASE SDR FAMILY MEMBER 7B"/>
    <property type="match status" value="1"/>
</dbReference>
<gene>
    <name evidence="5" type="ORF">BZL30_7750</name>
</gene>
<dbReference type="GO" id="GO:0016020">
    <property type="term" value="C:membrane"/>
    <property type="evidence" value="ECO:0007669"/>
    <property type="project" value="TreeGrafter"/>
</dbReference>
<accession>A0A1V3WL62</accession>
<dbReference type="SUPFAM" id="SSF51735">
    <property type="entry name" value="NAD(P)-binding Rossmann-fold domains"/>
    <property type="match status" value="2"/>
</dbReference>
<dbReference type="GO" id="GO:0016491">
    <property type="term" value="F:oxidoreductase activity"/>
    <property type="evidence" value="ECO:0007669"/>
    <property type="project" value="UniProtKB-KW"/>
</dbReference>
<keyword evidence="2" id="KW-0560">Oxidoreductase</keyword>
<comment type="caution">
    <text evidence="5">The sequence shown here is derived from an EMBL/GenBank/DDBJ whole genome shotgun (WGS) entry which is preliminary data.</text>
</comment>
<reference evidence="5 6" key="1">
    <citation type="submission" date="2017-02" db="EMBL/GenBank/DDBJ databases">
        <title>Complete genome sequences of Mycobacterium kansasii strains isolated from rhesus macaques.</title>
        <authorList>
            <person name="Panda A."/>
            <person name="Nagaraj S."/>
            <person name="Zhao X."/>
            <person name="Tettelin H."/>
            <person name="Detolla L.J."/>
        </authorList>
    </citation>
    <scope>NUCLEOTIDE SEQUENCE [LARGE SCALE GENOMIC DNA]</scope>
    <source>
        <strain evidence="5 6">11-3813</strain>
    </source>
</reference>
<feature type="compositionally biased region" description="Low complexity" evidence="3">
    <location>
        <begin position="626"/>
        <end position="635"/>
    </location>
</feature>
<dbReference type="PANTHER" id="PTHR44196">
    <property type="entry name" value="DEHYDROGENASE/REDUCTASE SDR FAMILY MEMBER 7B"/>
    <property type="match status" value="1"/>
</dbReference>
<dbReference type="PRINTS" id="PR00080">
    <property type="entry name" value="SDRFAMILY"/>
</dbReference>
<dbReference type="InterPro" id="IPR057326">
    <property type="entry name" value="KR_dom"/>
</dbReference>
<feature type="domain" description="Ketoreductase" evidence="4">
    <location>
        <begin position="368"/>
        <end position="552"/>
    </location>
</feature>
<comment type="similarity">
    <text evidence="1">Belongs to the short-chain dehydrogenases/reductases (SDR) family.</text>
</comment>
<dbReference type="InterPro" id="IPR057313">
    <property type="entry name" value="Maqu_2507-like"/>
</dbReference>
<name>A0A1V3WL62_MYCKA</name>
<evidence type="ECO:0000256" key="1">
    <source>
        <dbReference type="ARBA" id="ARBA00006484"/>
    </source>
</evidence>
<feature type="compositionally biased region" description="Low complexity" evidence="3">
    <location>
        <begin position="691"/>
        <end position="702"/>
    </location>
</feature>
<dbReference type="InterPro" id="IPR002347">
    <property type="entry name" value="SDR_fam"/>
</dbReference>
<dbReference type="FunFam" id="3.40.50.720:FF:000360">
    <property type="entry name" value="Short chain dehydrogenase"/>
    <property type="match status" value="1"/>
</dbReference>
<sequence length="702" mass="75851">MRYVVTGGTGFIGRRVVSRLLDTRSDAQVWVLVRRQSLGRFERLAAEWGERAKPLVGELPELALSDETLDELGRVDHVVHCAAISHSTAITAGEAEQRAVNVAGTRAVVELARRLDATLHHMSSIAVAGDFAGEYTEDDFDVGQQLPTPYHRTKFEAERLVRAAPGLRYRIYRPAVVMGDSRTGEMDKADGVYHLFGLLAKLAVLPKLTPILLPDTARTNIVPVDYVAGAFVALMHAEGRDGRTFHLTASKTIGLRGIYRGVAPAAGLPPLRGSLPRSVAAPVLNASGRAKVLRNMAAAQLGIPAEIFDAVDLKPTFASDETRKALHGTGIEVPEFGAYAPRLWRYWAQHLDPDRARRDDPRGPLRGRHVIVTGASSGIGRASAIAVAQRGATVFALARNADALDRLVAEIRASGGQAHAFTCDVTDSTSVEHTVKDILGRFGHVDYLVNNAGRSIRRSVVHSTDRLHDYERVMAVNYFGAVRMVLALLPHWRERRFGHVVNVSSAGVQARNPKYSSYLPTKAALDAFADVVASETLSDHITFTNIHMPLVATPMITPSQRLNPVRAISAEHAAAMVVRALVEKPARIDTPLGTLAEAGNYFAPKVSRRILHQLYLGYPDSAAARGLPSAPAAPRDVSRSVRCEPSPAASGRPGRSGGWRGWCPACTGEPTVSGAPKRPDDAFAQPETPIRSTSVRTATSSR</sequence>
<dbReference type="Pfam" id="PF00106">
    <property type="entry name" value="adh_short"/>
    <property type="match status" value="1"/>
</dbReference>
<evidence type="ECO:0000256" key="3">
    <source>
        <dbReference type="SAM" id="MobiDB-lite"/>
    </source>
</evidence>